<dbReference type="InterPro" id="IPR027417">
    <property type="entry name" value="P-loop_NTPase"/>
</dbReference>
<dbReference type="SUPFAM" id="SSF52540">
    <property type="entry name" value="P-loop containing nucleoside triphosphate hydrolases"/>
    <property type="match status" value="1"/>
</dbReference>
<keyword evidence="2" id="KW-1185">Reference proteome</keyword>
<proteinExistence type="predicted"/>
<dbReference type="AlphaFoldDB" id="A0A8H6M313"/>
<evidence type="ECO:0008006" key="3">
    <source>
        <dbReference type="Google" id="ProtNLM"/>
    </source>
</evidence>
<evidence type="ECO:0000313" key="1">
    <source>
        <dbReference type="EMBL" id="KAF6753693.1"/>
    </source>
</evidence>
<dbReference type="Proteomes" id="UP000521943">
    <property type="component" value="Unassembled WGS sequence"/>
</dbReference>
<protein>
    <recommendedName>
        <fullName evidence="3">DEAD/DEAH box helicase domain-containing protein</fullName>
    </recommendedName>
</protein>
<sequence>MPRCATKSTVREARNNVACGKCRPIILGNRTQANLKAILALLPSGNSSHLQTFPPRPSASHMFDYSEPLPSNRFGVPATVEWLDASQVFELVDCHAEVRRCLKASGPVVVSHCVTFPISILQQLDMSIKGTQALILAPTHELAQQIQKVVIALGDYMRTWPSSRRPPTS</sequence>
<gene>
    <name evidence="1" type="ORF">DFP72DRAFT_1170752</name>
</gene>
<organism evidence="1 2">
    <name type="scientific">Ephemerocybe angulata</name>
    <dbReference type="NCBI Taxonomy" id="980116"/>
    <lineage>
        <taxon>Eukaryota</taxon>
        <taxon>Fungi</taxon>
        <taxon>Dikarya</taxon>
        <taxon>Basidiomycota</taxon>
        <taxon>Agaricomycotina</taxon>
        <taxon>Agaricomycetes</taxon>
        <taxon>Agaricomycetidae</taxon>
        <taxon>Agaricales</taxon>
        <taxon>Agaricineae</taxon>
        <taxon>Psathyrellaceae</taxon>
        <taxon>Ephemerocybe</taxon>
    </lineage>
</organism>
<evidence type="ECO:0000313" key="2">
    <source>
        <dbReference type="Proteomes" id="UP000521943"/>
    </source>
</evidence>
<name>A0A8H6M313_9AGAR</name>
<accession>A0A8H6M313</accession>
<dbReference type="EMBL" id="JACGCI010000038">
    <property type="protein sequence ID" value="KAF6753693.1"/>
    <property type="molecule type" value="Genomic_DNA"/>
</dbReference>
<dbReference type="OrthoDB" id="10265785at2759"/>
<comment type="caution">
    <text evidence="1">The sequence shown here is derived from an EMBL/GenBank/DDBJ whole genome shotgun (WGS) entry which is preliminary data.</text>
</comment>
<reference evidence="1 2" key="1">
    <citation type="submission" date="2020-07" db="EMBL/GenBank/DDBJ databases">
        <title>Comparative genomics of pyrophilous fungi reveals a link between fire events and developmental genes.</title>
        <authorList>
            <consortium name="DOE Joint Genome Institute"/>
            <person name="Steindorff A.S."/>
            <person name="Carver A."/>
            <person name="Calhoun S."/>
            <person name="Stillman K."/>
            <person name="Liu H."/>
            <person name="Lipzen A."/>
            <person name="Pangilinan J."/>
            <person name="Labutti K."/>
            <person name="Bruns T.D."/>
            <person name="Grigoriev I.V."/>
        </authorList>
    </citation>
    <scope>NUCLEOTIDE SEQUENCE [LARGE SCALE GENOMIC DNA]</scope>
    <source>
        <strain evidence="1 2">CBS 144469</strain>
    </source>
</reference>
<dbReference type="Gene3D" id="3.40.50.300">
    <property type="entry name" value="P-loop containing nucleotide triphosphate hydrolases"/>
    <property type="match status" value="1"/>
</dbReference>